<dbReference type="InterPro" id="IPR022930">
    <property type="entry name" value="UPF0316"/>
</dbReference>
<dbReference type="GO" id="GO:0005886">
    <property type="term" value="C:plasma membrane"/>
    <property type="evidence" value="ECO:0007669"/>
    <property type="project" value="UniProtKB-SubCell"/>
</dbReference>
<gene>
    <name evidence="9" type="ORF">H5P28_13850</name>
</gene>
<feature type="transmembrane region" description="Helical" evidence="6">
    <location>
        <begin position="67"/>
        <end position="87"/>
    </location>
</feature>
<evidence type="ECO:0000259" key="7">
    <source>
        <dbReference type="Pfam" id="PF10035"/>
    </source>
</evidence>
<dbReference type="Gene3D" id="3.30.70.120">
    <property type="match status" value="1"/>
</dbReference>
<dbReference type="Proteomes" id="UP000546464">
    <property type="component" value="Unassembled WGS sequence"/>
</dbReference>
<evidence type="ECO:0000256" key="6">
    <source>
        <dbReference type="HAMAP-Rule" id="MF_01515"/>
    </source>
</evidence>
<comment type="subcellular location">
    <subcellularLocation>
        <location evidence="1 6">Cell membrane</location>
        <topology evidence="1 6">Multi-pass membrane protein</topology>
    </subcellularLocation>
</comment>
<reference evidence="9 10" key="1">
    <citation type="submission" date="2020-07" db="EMBL/GenBank/DDBJ databases">
        <authorList>
            <person name="Feng X."/>
        </authorList>
    </citation>
    <scope>NUCLEOTIDE SEQUENCE [LARGE SCALE GENOMIC DNA]</scope>
    <source>
        <strain evidence="9 10">JCM31066</strain>
    </source>
</reference>
<evidence type="ECO:0000256" key="5">
    <source>
        <dbReference type="ARBA" id="ARBA00023136"/>
    </source>
</evidence>
<organism evidence="9 10">
    <name type="scientific">Ruficoccus amylovorans</name>
    <dbReference type="NCBI Taxonomy" id="1804625"/>
    <lineage>
        <taxon>Bacteria</taxon>
        <taxon>Pseudomonadati</taxon>
        <taxon>Verrucomicrobiota</taxon>
        <taxon>Opitutia</taxon>
        <taxon>Puniceicoccales</taxon>
        <taxon>Cerasicoccaceae</taxon>
        <taxon>Ruficoccus</taxon>
    </lineage>
</organism>
<dbReference type="InterPro" id="IPR019264">
    <property type="entry name" value="DUF2179"/>
</dbReference>
<feature type="transmembrane region" description="Helical" evidence="6">
    <location>
        <begin position="41"/>
        <end position="61"/>
    </location>
</feature>
<evidence type="ECO:0000313" key="9">
    <source>
        <dbReference type="EMBL" id="MBC2595347.1"/>
    </source>
</evidence>
<keyword evidence="3 6" id="KW-0812">Transmembrane</keyword>
<keyword evidence="2 6" id="KW-1003">Cell membrane</keyword>
<dbReference type="InterPro" id="IPR015867">
    <property type="entry name" value="N-reg_PII/ATP_PRibTrfase_C"/>
</dbReference>
<comment type="caution">
    <text evidence="9">The sequence shown here is derived from an EMBL/GenBank/DDBJ whole genome shotgun (WGS) entry which is preliminary data.</text>
</comment>
<dbReference type="InterPro" id="IPR044035">
    <property type="entry name" value="DUF5698"/>
</dbReference>
<dbReference type="RefSeq" id="WP_185676300.1">
    <property type="nucleotide sequence ID" value="NZ_JACHVB010000035.1"/>
</dbReference>
<dbReference type="Pfam" id="PF10035">
    <property type="entry name" value="DUF2179"/>
    <property type="match status" value="1"/>
</dbReference>
<dbReference type="Pfam" id="PF18955">
    <property type="entry name" value="DUF5698"/>
    <property type="match status" value="1"/>
</dbReference>
<dbReference type="HAMAP" id="MF_01515">
    <property type="entry name" value="UPF0316"/>
    <property type="match status" value="1"/>
</dbReference>
<protein>
    <recommendedName>
        <fullName evidence="6">UPF0316 protein H5P28_13850</fullName>
    </recommendedName>
</protein>
<feature type="transmembrane region" description="Helical" evidence="6">
    <location>
        <begin position="6"/>
        <end position="29"/>
    </location>
</feature>
<proteinExistence type="inferred from homology"/>
<evidence type="ECO:0000256" key="4">
    <source>
        <dbReference type="ARBA" id="ARBA00022989"/>
    </source>
</evidence>
<feature type="domain" description="DUF2179" evidence="7">
    <location>
        <begin position="118"/>
        <end position="169"/>
    </location>
</feature>
<keyword evidence="10" id="KW-1185">Reference proteome</keyword>
<comment type="similarity">
    <text evidence="6">Belongs to the UPF0316 family.</text>
</comment>
<evidence type="ECO:0000256" key="3">
    <source>
        <dbReference type="ARBA" id="ARBA00022692"/>
    </source>
</evidence>
<dbReference type="AlphaFoldDB" id="A0A842HIK0"/>
<dbReference type="PANTHER" id="PTHR40060:SF1">
    <property type="entry name" value="UPF0316 PROTEIN YEBE"/>
    <property type="match status" value="1"/>
</dbReference>
<dbReference type="CDD" id="cd16381">
    <property type="entry name" value="YitT_C_like_1"/>
    <property type="match status" value="1"/>
</dbReference>
<dbReference type="PANTHER" id="PTHR40060">
    <property type="entry name" value="UPF0316 PROTEIN YEBE"/>
    <property type="match status" value="1"/>
</dbReference>
<accession>A0A842HIK0</accession>
<feature type="domain" description="DUF5698" evidence="8">
    <location>
        <begin position="28"/>
        <end position="85"/>
    </location>
</feature>
<evidence type="ECO:0000256" key="1">
    <source>
        <dbReference type="ARBA" id="ARBA00004651"/>
    </source>
</evidence>
<evidence type="ECO:0000259" key="8">
    <source>
        <dbReference type="Pfam" id="PF18955"/>
    </source>
</evidence>
<sequence length="193" mass="21362">MDGFDYTGWIIIPVLIFLARLMDVSLATFRHILIFKGMRKIVPAIGFVEVLIWLVAITQVMQNLSNIASYLGFASGFAAGTYLGIVLEEKIALGHQLVRIITQRKTPELRAALSTSRFGVTVVPAQGSKGPVDIFFVAVERKRMKKLIKCIRECDPDLFFTIEDVRSVSSAGVWGHNADFGGELAMEGTLKKK</sequence>
<evidence type="ECO:0000313" key="10">
    <source>
        <dbReference type="Proteomes" id="UP000546464"/>
    </source>
</evidence>
<keyword evidence="4 6" id="KW-1133">Transmembrane helix</keyword>
<evidence type="ECO:0000256" key="2">
    <source>
        <dbReference type="ARBA" id="ARBA00022475"/>
    </source>
</evidence>
<keyword evidence="5 6" id="KW-0472">Membrane</keyword>
<name>A0A842HIK0_9BACT</name>
<dbReference type="NCBIfam" id="NF003191">
    <property type="entry name" value="PRK04164.1-2"/>
    <property type="match status" value="1"/>
</dbReference>
<dbReference type="EMBL" id="JACHVB010000035">
    <property type="protein sequence ID" value="MBC2595347.1"/>
    <property type="molecule type" value="Genomic_DNA"/>
</dbReference>